<feature type="transmembrane region" description="Helical" evidence="1">
    <location>
        <begin position="83"/>
        <end position="102"/>
    </location>
</feature>
<evidence type="ECO:0000259" key="2">
    <source>
        <dbReference type="Pfam" id="PF07760"/>
    </source>
</evidence>
<dbReference type="Pfam" id="PF07760">
    <property type="entry name" value="DUF1616"/>
    <property type="match status" value="1"/>
</dbReference>
<feature type="transmembrane region" description="Helical" evidence="1">
    <location>
        <begin position="132"/>
        <end position="153"/>
    </location>
</feature>
<proteinExistence type="predicted"/>
<feature type="transmembrane region" description="Helical" evidence="1">
    <location>
        <begin position="12"/>
        <end position="31"/>
    </location>
</feature>
<protein>
    <recommendedName>
        <fullName evidence="2">DUF1616 domain-containing protein</fullName>
    </recommendedName>
</protein>
<sequence>MLKQLFQFRREDAYMWAGVGIFSLVVIVALSLFSSTGLVFKDLFGLVVVLILPGYTIVKLFFDQLEISENLTKNPTINRAVDKLIVSLGLSIASIIPLNFIWNYLLTMGGGEGAEGNIWGNVEEEMIYSGSASWRALFTVILVIGVAVGIKLYRLKTPKT</sequence>
<keyword evidence="1" id="KW-0812">Transmembrane</keyword>
<organism evidence="3 4">
    <name type="scientific">Candidatus Methylocalor cossyra</name>
    <dbReference type="NCBI Taxonomy" id="3108543"/>
    <lineage>
        <taxon>Bacteria</taxon>
        <taxon>Pseudomonadati</taxon>
        <taxon>Pseudomonadota</taxon>
        <taxon>Gammaproteobacteria</taxon>
        <taxon>Methylococcales</taxon>
        <taxon>Methylococcaceae</taxon>
        <taxon>Candidatus Methylocalor</taxon>
    </lineage>
</organism>
<accession>A0ABM9NG55</accession>
<dbReference type="EMBL" id="OZ026884">
    <property type="protein sequence ID" value="CAL1239571.1"/>
    <property type="molecule type" value="Genomic_DNA"/>
</dbReference>
<feature type="transmembrane region" description="Helical" evidence="1">
    <location>
        <begin position="43"/>
        <end position="62"/>
    </location>
</feature>
<evidence type="ECO:0000313" key="4">
    <source>
        <dbReference type="Proteomes" id="UP001497493"/>
    </source>
</evidence>
<keyword evidence="1" id="KW-0472">Membrane</keyword>
<keyword evidence="4" id="KW-1185">Reference proteome</keyword>
<dbReference type="InterPro" id="IPR011674">
    <property type="entry name" value="DUF1616"/>
</dbReference>
<keyword evidence="1" id="KW-1133">Transmembrane helix</keyword>
<reference evidence="3 4" key="1">
    <citation type="submission" date="2024-04" db="EMBL/GenBank/DDBJ databases">
        <authorList>
            <person name="Cremers G."/>
        </authorList>
    </citation>
    <scope>NUCLEOTIDE SEQUENCE [LARGE SCALE GENOMIC DNA]</scope>
    <source>
        <strain evidence="3">MeCH1-AG</strain>
    </source>
</reference>
<feature type="domain" description="DUF1616" evidence="2">
    <location>
        <begin position="21"/>
        <end position="98"/>
    </location>
</feature>
<name>A0ABM9NG55_9GAMM</name>
<evidence type="ECO:0000313" key="3">
    <source>
        <dbReference type="EMBL" id="CAL1239571.1"/>
    </source>
</evidence>
<gene>
    <name evidence="3" type="ORF">MECH1_V1_0795</name>
</gene>
<dbReference type="Proteomes" id="UP001497493">
    <property type="component" value="Chromosome"/>
</dbReference>
<evidence type="ECO:0000256" key="1">
    <source>
        <dbReference type="SAM" id="Phobius"/>
    </source>
</evidence>